<protein>
    <submittedName>
        <fullName evidence="1">(salmon louse) hypothetical protein</fullName>
    </submittedName>
</protein>
<sequence>MCVEPYYHQVHGAIKIVKDSSQIAKGNVGEAVVLKCRVNQYWEYCTWKHVSRGNSCNFEWKYSTGKVVRQQCPSLWSRAKFGGDYDKYECNLKIDVLEEKDFGQWTCIVEDYVLFGGRGAVVKGYVDLEKDDGGNFTTPYESLTTTTEEVSSNLSWGDLATRRTTTISRNKTYEVKAERAPKSLSTSEGSSNAFLAVGLIIGLMFLLFFIAVGTLYYRRRRKSEREFEWLTNKKKNIPITEVVPEDQYDPEQNCLDINPSTQRVTYLDESKKNSNSFIEPPQLRLF</sequence>
<evidence type="ECO:0000313" key="2">
    <source>
        <dbReference type="Proteomes" id="UP000675881"/>
    </source>
</evidence>
<dbReference type="AlphaFoldDB" id="A0A7R8CDB6"/>
<evidence type="ECO:0000313" key="1">
    <source>
        <dbReference type="EMBL" id="CAF2779491.1"/>
    </source>
</evidence>
<dbReference type="OrthoDB" id="8112534at2759"/>
<accession>A0A7R8CDB6</accession>
<dbReference type="Proteomes" id="UP000675881">
    <property type="component" value="Chromosome 1"/>
</dbReference>
<dbReference type="Gene3D" id="2.60.40.10">
    <property type="entry name" value="Immunoglobulins"/>
    <property type="match status" value="1"/>
</dbReference>
<dbReference type="InterPro" id="IPR013783">
    <property type="entry name" value="Ig-like_fold"/>
</dbReference>
<organism evidence="1 2">
    <name type="scientific">Lepeophtheirus salmonis</name>
    <name type="common">Salmon louse</name>
    <name type="synonym">Caligus salmonis</name>
    <dbReference type="NCBI Taxonomy" id="72036"/>
    <lineage>
        <taxon>Eukaryota</taxon>
        <taxon>Metazoa</taxon>
        <taxon>Ecdysozoa</taxon>
        <taxon>Arthropoda</taxon>
        <taxon>Crustacea</taxon>
        <taxon>Multicrustacea</taxon>
        <taxon>Hexanauplia</taxon>
        <taxon>Copepoda</taxon>
        <taxon>Siphonostomatoida</taxon>
        <taxon>Caligidae</taxon>
        <taxon>Lepeophtheirus</taxon>
    </lineage>
</organism>
<name>A0A7R8CDB6_LEPSM</name>
<dbReference type="InterPro" id="IPR007110">
    <property type="entry name" value="Ig-like_dom"/>
</dbReference>
<keyword evidence="2" id="KW-1185">Reference proteome</keyword>
<proteinExistence type="predicted"/>
<dbReference type="EMBL" id="HG994580">
    <property type="protein sequence ID" value="CAF2779491.1"/>
    <property type="molecule type" value="Genomic_DNA"/>
</dbReference>
<reference evidence="1" key="1">
    <citation type="submission" date="2021-02" db="EMBL/GenBank/DDBJ databases">
        <authorList>
            <person name="Bekaert M."/>
        </authorList>
    </citation>
    <scope>NUCLEOTIDE SEQUENCE</scope>
    <source>
        <strain evidence="1">IoA-00</strain>
    </source>
</reference>
<gene>
    <name evidence="1" type="ORF">LSAA_471</name>
</gene>
<dbReference type="PROSITE" id="PS50835">
    <property type="entry name" value="IG_LIKE"/>
    <property type="match status" value="1"/>
</dbReference>
<dbReference type="InterPro" id="IPR036179">
    <property type="entry name" value="Ig-like_dom_sf"/>
</dbReference>
<dbReference type="SUPFAM" id="SSF48726">
    <property type="entry name" value="Immunoglobulin"/>
    <property type="match status" value="1"/>
</dbReference>